<dbReference type="AlphaFoldDB" id="A0A504X4C4"/>
<feature type="compositionally biased region" description="Low complexity" evidence="1">
    <location>
        <begin position="47"/>
        <end position="58"/>
    </location>
</feature>
<protein>
    <recommendedName>
        <fullName evidence="2">PH domain-containing protein</fullName>
    </recommendedName>
</protein>
<proteinExistence type="predicted"/>
<accession>A0A504X4C4</accession>
<feature type="region of interest" description="Disordered" evidence="1">
    <location>
        <begin position="77"/>
        <end position="104"/>
    </location>
</feature>
<reference evidence="4" key="1">
    <citation type="submission" date="2019-02" db="EMBL/GenBank/DDBJ databases">
        <title>FDA dAtabase for Regulatory Grade micrObial Sequences (FDA-ARGOS): Supporting development and validation of Infectious Disease Dx tests.</title>
        <authorList>
            <person name="Duncan R."/>
            <person name="Fisher C."/>
            <person name="Tallon L."/>
            <person name="Sadzewicz L."/>
            <person name="Sengamalay N."/>
            <person name="Ott S."/>
            <person name="Godinez A."/>
            <person name="Nagaraj S."/>
            <person name="Vavikolanu K."/>
            <person name="Nadendla S."/>
            <person name="Aluvathingal J."/>
            <person name="Sichtig H."/>
        </authorList>
    </citation>
    <scope>NUCLEOTIDE SEQUENCE [LARGE SCALE GENOMIC DNA]</scope>
    <source>
        <strain evidence="4">FDAARGOS_361</strain>
    </source>
</reference>
<dbReference type="PROSITE" id="PS50003">
    <property type="entry name" value="PH_DOMAIN"/>
    <property type="match status" value="1"/>
</dbReference>
<dbReference type="InterPro" id="IPR001849">
    <property type="entry name" value="PH_domain"/>
</dbReference>
<dbReference type="VEuPathDB" id="TriTrypDB:LdCL_320043800"/>
<evidence type="ECO:0000313" key="4">
    <source>
        <dbReference type="Proteomes" id="UP000318447"/>
    </source>
</evidence>
<organism evidence="3 4">
    <name type="scientific">Leishmania donovani</name>
    <dbReference type="NCBI Taxonomy" id="5661"/>
    <lineage>
        <taxon>Eukaryota</taxon>
        <taxon>Discoba</taxon>
        <taxon>Euglenozoa</taxon>
        <taxon>Kinetoplastea</taxon>
        <taxon>Metakinetoplastina</taxon>
        <taxon>Trypanosomatida</taxon>
        <taxon>Trypanosomatidae</taxon>
        <taxon>Leishmaniinae</taxon>
        <taxon>Leishmania</taxon>
    </lineage>
</organism>
<dbReference type="VEuPathDB" id="TriTrypDB:LDHU3_32.4780"/>
<feature type="region of interest" description="Disordered" evidence="1">
    <location>
        <begin position="39"/>
        <end position="63"/>
    </location>
</feature>
<evidence type="ECO:0000256" key="1">
    <source>
        <dbReference type="SAM" id="MobiDB-lite"/>
    </source>
</evidence>
<dbReference type="InterPro" id="IPR011993">
    <property type="entry name" value="PH-like_dom_sf"/>
</dbReference>
<dbReference type="EMBL" id="RHLC01000009">
    <property type="protein sequence ID" value="TPP43876.1"/>
    <property type="molecule type" value="Genomic_DNA"/>
</dbReference>
<gene>
    <name evidence="3" type="ORF">CGC21_21375</name>
</gene>
<dbReference type="Proteomes" id="UP000318447">
    <property type="component" value="Unassembled WGS sequence"/>
</dbReference>
<dbReference type="Gene3D" id="2.30.29.30">
    <property type="entry name" value="Pleckstrin-homology domain (PH domain)/Phosphotyrosine-binding domain (PTB)"/>
    <property type="match status" value="1"/>
</dbReference>
<feature type="compositionally biased region" description="Low complexity" evidence="1">
    <location>
        <begin position="77"/>
        <end position="95"/>
    </location>
</feature>
<dbReference type="SUPFAM" id="SSF50729">
    <property type="entry name" value="PH domain-like"/>
    <property type="match status" value="1"/>
</dbReference>
<sequence length="284" mass="30204">MPTLFEAKAEKLMLASQEECRLLAAQLEKSRAARAAFTCGSQGRTRAAPATAPAAATSPPSPQRVYSAATVTVTVKGPSIGSSTSTSPDRAGSPSAAPPSTSPARVVIPTAATHKEGTLLHLVRGSGLFGGGSRSFVPHYIVVSGSAGISWYASEAEYRQNPSRPLGHADFWIETFNSRGSRFKKAAVCWPLILPDDCPEAKDANKTYFAVDYYTPNEAREQVVLAASSPAERDEWVQVLTKYIDLYLAPRAESEELQHIPRGAAVPLHRSGVIEGEAPGGNIL</sequence>
<dbReference type="VEuPathDB" id="TriTrypDB:LdBPK_323780.1"/>
<feature type="domain" description="PH" evidence="2">
    <location>
        <begin position="112"/>
        <end position="245"/>
    </location>
</feature>
<evidence type="ECO:0000313" key="3">
    <source>
        <dbReference type="EMBL" id="TPP43876.1"/>
    </source>
</evidence>
<evidence type="ECO:0000259" key="2">
    <source>
        <dbReference type="PROSITE" id="PS50003"/>
    </source>
</evidence>
<name>A0A504X4C4_LEIDO</name>
<dbReference type="SMART" id="SM00233">
    <property type="entry name" value="PH"/>
    <property type="match status" value="1"/>
</dbReference>
<comment type="caution">
    <text evidence="3">The sequence shown here is derived from an EMBL/GenBank/DDBJ whole genome shotgun (WGS) entry which is preliminary data.</text>
</comment>